<reference evidence="1 2" key="1">
    <citation type="submission" date="2019-12" db="EMBL/GenBank/DDBJ databases">
        <title>The whole genome sequencing of a strain isolated from a Mars analog, Dalangtan Playa.</title>
        <authorList>
            <person name="Huang T."/>
        </authorList>
    </citation>
    <scope>NUCLEOTIDE SEQUENCE [LARGE SCALE GENOMIC DNA]</scope>
    <source>
        <strain evidence="1 2">DP4-553-S</strain>
    </source>
</reference>
<name>A0ABX7VUA3_9BACI</name>
<dbReference type="RefSeq" id="WP_209366443.1">
    <property type="nucleotide sequence ID" value="NZ_CP046956.1"/>
</dbReference>
<organism evidence="1 2">
    <name type="scientific">Sediminibacillus dalangtanensis</name>
    <dbReference type="NCBI Taxonomy" id="2729421"/>
    <lineage>
        <taxon>Bacteria</taxon>
        <taxon>Bacillati</taxon>
        <taxon>Bacillota</taxon>
        <taxon>Bacilli</taxon>
        <taxon>Bacillales</taxon>
        <taxon>Bacillaceae</taxon>
        <taxon>Sediminibacillus</taxon>
    </lineage>
</organism>
<dbReference type="InterPro" id="IPR027268">
    <property type="entry name" value="Peptidase_M4/M1_CTD_sf"/>
</dbReference>
<dbReference type="Gene3D" id="1.10.390.10">
    <property type="entry name" value="Neutral Protease Domain 2"/>
    <property type="match status" value="1"/>
</dbReference>
<evidence type="ECO:0000313" key="1">
    <source>
        <dbReference type="EMBL" id="QTM97917.1"/>
    </source>
</evidence>
<protein>
    <recommendedName>
        <fullName evidence="3">Peptidase MA superfamily protein</fullName>
    </recommendedName>
</protein>
<gene>
    <name evidence="1" type="ORF">ERJ70_00315</name>
</gene>
<dbReference type="EMBL" id="CP046956">
    <property type="protein sequence ID" value="QTM97917.1"/>
    <property type="molecule type" value="Genomic_DNA"/>
</dbReference>
<evidence type="ECO:0000313" key="2">
    <source>
        <dbReference type="Proteomes" id="UP000665043"/>
    </source>
</evidence>
<proteinExistence type="predicted"/>
<sequence>MSNVTNQLKKHFQPYIQSIKDGNYSSFMEYQNQDNHLFYIEQSRWFKEIIHQSSNRFIFKPKIKAITLDNKRQGLMDFQLTIKRPSGRVKELSCTYQIKKYDTWKINDLPFLCVQTQYASIYYLNDQEEIINEIKIYIDQIIKLYKETFNWNSKMVVIKLYSKLEQISVTIPHFSIYGWNEANESIKIAIPHYLHQRDRKQHVFNVLSHEIAHTLLSQLTNDNAALFLQEGLAIYLEKSIEFSSGKTAFYSQGIDTLVKKTFREEGSLLSLKELSELDYYSGRTLYNQSFLFVNFLISLYGLEAFITLCKKLKNYPYINSRVEHKIDNLSFRSFIAIKRTYGSEKFNQDLEVFYKKSL</sequence>
<dbReference type="Proteomes" id="UP000665043">
    <property type="component" value="Chromosome"/>
</dbReference>
<keyword evidence="2" id="KW-1185">Reference proteome</keyword>
<accession>A0ABX7VUA3</accession>
<evidence type="ECO:0008006" key="3">
    <source>
        <dbReference type="Google" id="ProtNLM"/>
    </source>
</evidence>